<dbReference type="GO" id="GO:0005829">
    <property type="term" value="C:cytosol"/>
    <property type="evidence" value="ECO:0007669"/>
    <property type="project" value="TreeGrafter"/>
</dbReference>
<evidence type="ECO:0000313" key="4">
    <source>
        <dbReference type="EMBL" id="RMY40430.1"/>
    </source>
</evidence>
<evidence type="ECO:0000256" key="1">
    <source>
        <dbReference type="ARBA" id="ARBA00022490"/>
    </source>
</evidence>
<dbReference type="GO" id="GO:0003924">
    <property type="term" value="F:GTPase activity"/>
    <property type="evidence" value="ECO:0007669"/>
    <property type="project" value="TreeGrafter"/>
</dbReference>
<keyword evidence="3" id="KW-0648">Protein biosynthesis</keyword>
<dbReference type="GO" id="GO:0043022">
    <property type="term" value="F:ribosome binding"/>
    <property type="evidence" value="ECO:0007669"/>
    <property type="project" value="TreeGrafter"/>
</dbReference>
<dbReference type="PANTHER" id="PTHR42908:SF10">
    <property type="entry name" value="EUKARYOTIC TRANSLATION ELONGATION FACTOR 2"/>
    <property type="match status" value="1"/>
</dbReference>
<keyword evidence="2" id="KW-0251">Elongation factor</keyword>
<dbReference type="OrthoDB" id="364892at2759"/>
<proteinExistence type="predicted"/>
<dbReference type="SUPFAM" id="SSF50447">
    <property type="entry name" value="Translation proteins"/>
    <property type="match status" value="1"/>
</dbReference>
<protein>
    <submittedName>
        <fullName evidence="4">Uncharacterized protein</fullName>
    </submittedName>
</protein>
<dbReference type="EMBL" id="QWIN01001482">
    <property type="protein sequence ID" value="RMY40430.1"/>
    <property type="molecule type" value="Genomic_DNA"/>
</dbReference>
<name>A0A3M7BLP4_HORWE</name>
<dbReference type="InterPro" id="IPR009000">
    <property type="entry name" value="Transl_B-barrel_sf"/>
</dbReference>
<accession>A0A3M7BLP4</accession>
<dbReference type="GO" id="GO:1990904">
    <property type="term" value="C:ribonucleoprotein complex"/>
    <property type="evidence" value="ECO:0007669"/>
    <property type="project" value="TreeGrafter"/>
</dbReference>
<sequence length="233" mass="24970">MTFRHLRKPYRLRSAERRGGASLITSLRWSTSTQSTCKPWKGSLALGLAMTPVRGVLSVVSPLVPPALVLRSVKYILGKKEDLFIKSIQRTILMMGRYTEPIEDVPSGNIIGLAGIDQLLLKSGTLSILGLAGIDQSLLKSGTLSILGLDDRPFCRYTESIEDVPSGNILGLVGIDQFLLKSDALSTSETAHSVATPSPLRMCPSVTFLVCATTVSKVTGTVTGLAAAEERVN</sequence>
<organism evidence="4 5">
    <name type="scientific">Hortaea werneckii</name>
    <name type="common">Black yeast</name>
    <name type="synonym">Cladosporium werneckii</name>
    <dbReference type="NCBI Taxonomy" id="91943"/>
    <lineage>
        <taxon>Eukaryota</taxon>
        <taxon>Fungi</taxon>
        <taxon>Dikarya</taxon>
        <taxon>Ascomycota</taxon>
        <taxon>Pezizomycotina</taxon>
        <taxon>Dothideomycetes</taxon>
        <taxon>Dothideomycetidae</taxon>
        <taxon>Mycosphaerellales</taxon>
        <taxon>Teratosphaeriaceae</taxon>
        <taxon>Hortaea</taxon>
    </lineage>
</organism>
<gene>
    <name evidence="4" type="ORF">D0865_12563</name>
</gene>
<dbReference type="Proteomes" id="UP000270230">
    <property type="component" value="Unassembled WGS sequence"/>
</dbReference>
<reference evidence="4 5" key="1">
    <citation type="journal article" date="2018" name="BMC Genomics">
        <title>Genomic evidence for intraspecific hybridization in a clonal and extremely halotolerant yeast.</title>
        <authorList>
            <person name="Gostincar C."/>
            <person name="Stajich J.E."/>
            <person name="Zupancic J."/>
            <person name="Zalar P."/>
            <person name="Gunde-Cimerman N."/>
        </authorList>
    </citation>
    <scope>NUCLEOTIDE SEQUENCE [LARGE SCALE GENOMIC DNA]</scope>
    <source>
        <strain evidence="4 5">EXF-151</strain>
    </source>
</reference>
<dbReference type="Gene3D" id="2.40.30.10">
    <property type="entry name" value="Translation factors"/>
    <property type="match status" value="2"/>
</dbReference>
<evidence type="ECO:0000313" key="5">
    <source>
        <dbReference type="Proteomes" id="UP000270230"/>
    </source>
</evidence>
<dbReference type="PANTHER" id="PTHR42908">
    <property type="entry name" value="TRANSLATION ELONGATION FACTOR-RELATED"/>
    <property type="match status" value="1"/>
</dbReference>
<comment type="caution">
    <text evidence="4">The sequence shown here is derived from an EMBL/GenBank/DDBJ whole genome shotgun (WGS) entry which is preliminary data.</text>
</comment>
<keyword evidence="1" id="KW-0963">Cytoplasm</keyword>
<evidence type="ECO:0000256" key="2">
    <source>
        <dbReference type="ARBA" id="ARBA00022768"/>
    </source>
</evidence>
<dbReference type="AlphaFoldDB" id="A0A3M7BLP4"/>
<evidence type="ECO:0000256" key="3">
    <source>
        <dbReference type="ARBA" id="ARBA00022917"/>
    </source>
</evidence>
<dbReference type="GO" id="GO:0003746">
    <property type="term" value="F:translation elongation factor activity"/>
    <property type="evidence" value="ECO:0007669"/>
    <property type="project" value="UniProtKB-KW"/>
</dbReference>